<name>A0A5S4EPI9_9PROT</name>
<organism evidence="1 2">
    <name type="scientific">Candidatus Accumulibacter phosphatis</name>
    <dbReference type="NCBI Taxonomy" id="327160"/>
    <lineage>
        <taxon>Bacteria</taxon>
        <taxon>Pseudomonadati</taxon>
        <taxon>Pseudomonadota</taxon>
        <taxon>Betaproteobacteria</taxon>
        <taxon>Candidatus Accumulibacter</taxon>
    </lineage>
</organism>
<protein>
    <submittedName>
        <fullName evidence="1">Iron-regulated protein frpC</fullName>
    </submittedName>
</protein>
<dbReference type="EMBL" id="SWAD01000026">
    <property type="protein sequence ID" value="TMQ77361.1"/>
    <property type="molecule type" value="Genomic_DNA"/>
</dbReference>
<evidence type="ECO:0000313" key="1">
    <source>
        <dbReference type="EMBL" id="TMQ77361.1"/>
    </source>
</evidence>
<proteinExistence type="predicted"/>
<keyword evidence="2" id="KW-1185">Reference proteome</keyword>
<dbReference type="AlphaFoldDB" id="A0A5S4EPI9"/>
<comment type="caution">
    <text evidence="1">The sequence shown here is derived from an EMBL/GenBank/DDBJ whole genome shotgun (WGS) entry which is preliminary data.</text>
</comment>
<reference evidence="1 2" key="1">
    <citation type="submission" date="2019-04" db="EMBL/GenBank/DDBJ databases">
        <title>A novel phosphate-accumulating bacterium identified in bioreactor for phosphate removal from wastewater.</title>
        <authorList>
            <person name="Kotlyarov R.Y."/>
            <person name="Beletsky A.V."/>
            <person name="Kallistova A.Y."/>
            <person name="Dorofeev A.G."/>
            <person name="Nikolaev Y.Y."/>
            <person name="Pimenov N.V."/>
            <person name="Ravin N.V."/>
            <person name="Mardanov A.V."/>
        </authorList>
    </citation>
    <scope>NUCLEOTIDE SEQUENCE [LARGE SCALE GENOMIC DNA]</scope>
    <source>
        <strain evidence="1 2">Bin19</strain>
    </source>
</reference>
<gene>
    <name evidence="1" type="ORF">ACCUM_3201</name>
</gene>
<evidence type="ECO:0000313" key="2">
    <source>
        <dbReference type="Proteomes" id="UP000306324"/>
    </source>
</evidence>
<accession>A0A5S4EPI9</accession>
<dbReference type="Proteomes" id="UP000306324">
    <property type="component" value="Unassembled WGS sequence"/>
</dbReference>
<sequence>MVYKWTQLGIREITNLYLYGQPSTPADMADASRIRAPGPGNGAAVDVNMPSFMSTGPGRFALGALSRLVQTFFRADADRDWMETNRAYSMAEIKNELSNRRELLEPDKSEDFVIQQYTLADTTDDYRVRCYVWGTGGFGLSPEATFTKDANGNLRIDNYQIRAFHDNFDFDGKGDIAAKGNAILQPRIDPSKIGRTVSLIFNPNGLPTSTYTYSNYLRDQLLHAEHVTLGHLKAVAALFGGIDSITDEFWNSGVTRTVHDGKPVFYGTVGNDVLAQSKIYALKPDVPLRTYAATVNGVVLVAGASHDVLIGG</sequence>